<evidence type="ECO:0000313" key="2">
    <source>
        <dbReference type="Proteomes" id="UP000478052"/>
    </source>
</evidence>
<dbReference type="Proteomes" id="UP000478052">
    <property type="component" value="Unassembled WGS sequence"/>
</dbReference>
<sequence length="96" mass="11274">YSVNLKQSSIVLHSNENHITFTLVDLQRLKKFQQCIDLYIIEKQKKIPYYSYQKTFDTAYSLITADVNGLPYSCQRNEFPNQYIQNFAVAVLVVLF</sequence>
<protein>
    <submittedName>
        <fullName evidence="1">Uncharacterized protein</fullName>
    </submittedName>
</protein>
<dbReference type="AlphaFoldDB" id="A0A6G0VSY4"/>
<organism evidence="1 2">
    <name type="scientific">Aphis craccivora</name>
    <name type="common">Cowpea aphid</name>
    <dbReference type="NCBI Taxonomy" id="307492"/>
    <lineage>
        <taxon>Eukaryota</taxon>
        <taxon>Metazoa</taxon>
        <taxon>Ecdysozoa</taxon>
        <taxon>Arthropoda</taxon>
        <taxon>Hexapoda</taxon>
        <taxon>Insecta</taxon>
        <taxon>Pterygota</taxon>
        <taxon>Neoptera</taxon>
        <taxon>Paraneoptera</taxon>
        <taxon>Hemiptera</taxon>
        <taxon>Sternorrhyncha</taxon>
        <taxon>Aphidomorpha</taxon>
        <taxon>Aphidoidea</taxon>
        <taxon>Aphididae</taxon>
        <taxon>Aphidini</taxon>
        <taxon>Aphis</taxon>
        <taxon>Aphis</taxon>
    </lineage>
</organism>
<dbReference type="OrthoDB" id="6613885at2759"/>
<evidence type="ECO:0000313" key="1">
    <source>
        <dbReference type="EMBL" id="KAF0708044.1"/>
    </source>
</evidence>
<name>A0A6G0VSY4_APHCR</name>
<proteinExistence type="predicted"/>
<keyword evidence="2" id="KW-1185">Reference proteome</keyword>
<dbReference type="EMBL" id="VUJU01012301">
    <property type="protein sequence ID" value="KAF0708044.1"/>
    <property type="molecule type" value="Genomic_DNA"/>
</dbReference>
<gene>
    <name evidence="1" type="ORF">FWK35_00038695</name>
</gene>
<reference evidence="1 2" key="1">
    <citation type="submission" date="2019-08" db="EMBL/GenBank/DDBJ databases">
        <title>Whole genome of Aphis craccivora.</title>
        <authorList>
            <person name="Voronova N.V."/>
            <person name="Shulinski R.S."/>
            <person name="Bandarenka Y.V."/>
            <person name="Zhorov D.G."/>
            <person name="Warner D."/>
        </authorList>
    </citation>
    <scope>NUCLEOTIDE SEQUENCE [LARGE SCALE GENOMIC DNA]</scope>
    <source>
        <strain evidence="1">180601</strain>
        <tissue evidence="1">Whole Body</tissue>
    </source>
</reference>
<feature type="non-terminal residue" evidence="1">
    <location>
        <position position="1"/>
    </location>
</feature>
<accession>A0A6G0VSY4</accession>
<comment type="caution">
    <text evidence="1">The sequence shown here is derived from an EMBL/GenBank/DDBJ whole genome shotgun (WGS) entry which is preliminary data.</text>
</comment>